<dbReference type="GO" id="GO:0015074">
    <property type="term" value="P:DNA integration"/>
    <property type="evidence" value="ECO:0007669"/>
    <property type="project" value="UniProtKB-KW"/>
</dbReference>
<dbReference type="Gene3D" id="1.10.443.10">
    <property type="entry name" value="Intergrase catalytic core"/>
    <property type="match status" value="1"/>
</dbReference>
<dbReference type="PROSITE" id="PS51900">
    <property type="entry name" value="CB"/>
    <property type="match status" value="1"/>
</dbReference>
<dbReference type="GO" id="GO:0007059">
    <property type="term" value="P:chromosome segregation"/>
    <property type="evidence" value="ECO:0007669"/>
    <property type="project" value="UniProtKB-KW"/>
</dbReference>
<dbReference type="Proteomes" id="UP000185766">
    <property type="component" value="Unassembled WGS sequence"/>
</dbReference>
<evidence type="ECO:0000313" key="10">
    <source>
        <dbReference type="Proteomes" id="UP000185766"/>
    </source>
</evidence>
<keyword evidence="1" id="KW-0159">Chromosome partition</keyword>
<dbReference type="CDD" id="cd00798">
    <property type="entry name" value="INT_XerDC_C"/>
    <property type="match status" value="1"/>
</dbReference>
<evidence type="ECO:0000259" key="7">
    <source>
        <dbReference type="PROSITE" id="PS51898"/>
    </source>
</evidence>
<dbReference type="GO" id="GO:0003677">
    <property type="term" value="F:DNA binding"/>
    <property type="evidence" value="ECO:0007669"/>
    <property type="project" value="UniProtKB-UniRule"/>
</dbReference>
<evidence type="ECO:0000256" key="2">
    <source>
        <dbReference type="ARBA" id="ARBA00022908"/>
    </source>
</evidence>
<protein>
    <submittedName>
        <fullName evidence="9">Integrase/recombinase XerD</fullName>
    </submittedName>
</protein>
<dbReference type="Pfam" id="PF00589">
    <property type="entry name" value="Phage_integrase"/>
    <property type="match status" value="1"/>
</dbReference>
<evidence type="ECO:0000259" key="8">
    <source>
        <dbReference type="PROSITE" id="PS51900"/>
    </source>
</evidence>
<gene>
    <name evidence="9" type="ORF">SAMN05216214_104238</name>
</gene>
<dbReference type="EMBL" id="FOAS01000004">
    <property type="protein sequence ID" value="SEK72558.1"/>
    <property type="molecule type" value="Genomic_DNA"/>
</dbReference>
<accession>A0A1H7JD79</accession>
<dbReference type="NCBIfam" id="NF002331">
    <property type="entry name" value="PRK01287.1"/>
    <property type="match status" value="1"/>
</dbReference>
<feature type="region of interest" description="Disordered" evidence="6">
    <location>
        <begin position="322"/>
        <end position="357"/>
    </location>
</feature>
<dbReference type="PANTHER" id="PTHR30349">
    <property type="entry name" value="PHAGE INTEGRASE-RELATED"/>
    <property type="match status" value="1"/>
</dbReference>
<proteinExistence type="predicted"/>
<name>A0A1H7JD79_9GAMM</name>
<evidence type="ECO:0000256" key="1">
    <source>
        <dbReference type="ARBA" id="ARBA00022829"/>
    </source>
</evidence>
<keyword evidence="2" id="KW-0229">DNA integration</keyword>
<sequence length="401" mass="45672">MPKKGARQKQKIADQVIGPLGDPGSLYFQMKAFLQHQRERGYSERTVGNRESLLIGFIRWCDERGLTRPQEITRPILERYQRHLFLYRKADGEPLSARSQTVRITPIRVWFKWLTKTNRILYNPAADLDLPRMEQRLPKHILSSDEAERILNVPDVTTPTGIRDRAMLETLYSTGMRRMELIGLSWSAIDYERGTVMIRQGKGKKDRMIPIGERALAWITKYRDDVRPHFVLGLDDGTLFLTQQGEAFSPNRLTQLVREHIEKANIGKRGSCHLFRHTMATLMLENGADVRFIQAMLGHVSLNTTQIYTQVSIRALKEIHTATHPPGPLAAAEPGRRRRRSARRRPGRVAAGGAGCRGRRGRLTRYACWPQAAQRQATAPPGAAISVRYAGEQPYRRPAPS</sequence>
<dbReference type="InterPro" id="IPR044068">
    <property type="entry name" value="CB"/>
</dbReference>
<dbReference type="InterPro" id="IPR050090">
    <property type="entry name" value="Tyrosine_recombinase_XerCD"/>
</dbReference>
<dbReference type="InterPro" id="IPR011010">
    <property type="entry name" value="DNA_brk_join_enz"/>
</dbReference>
<evidence type="ECO:0000256" key="5">
    <source>
        <dbReference type="PROSITE-ProRule" id="PRU01248"/>
    </source>
</evidence>
<dbReference type="InterPro" id="IPR002104">
    <property type="entry name" value="Integrase_catalytic"/>
</dbReference>
<dbReference type="SUPFAM" id="SSF56349">
    <property type="entry name" value="DNA breaking-rejoining enzymes"/>
    <property type="match status" value="1"/>
</dbReference>
<dbReference type="InterPro" id="IPR010998">
    <property type="entry name" value="Integrase_recombinase_N"/>
</dbReference>
<dbReference type="AlphaFoldDB" id="A0A1H7JD79"/>
<dbReference type="RefSeq" id="WP_083394251.1">
    <property type="nucleotide sequence ID" value="NZ_FOAS01000004.1"/>
</dbReference>
<feature type="domain" description="Core-binding (CB)" evidence="8">
    <location>
        <begin position="24"/>
        <end position="115"/>
    </location>
</feature>
<feature type="domain" description="Tyr recombinase" evidence="7">
    <location>
        <begin position="136"/>
        <end position="321"/>
    </location>
</feature>
<dbReference type="PROSITE" id="PS51898">
    <property type="entry name" value="TYR_RECOMBINASE"/>
    <property type="match status" value="1"/>
</dbReference>
<evidence type="ECO:0000256" key="6">
    <source>
        <dbReference type="SAM" id="MobiDB-lite"/>
    </source>
</evidence>
<evidence type="ECO:0000256" key="4">
    <source>
        <dbReference type="ARBA" id="ARBA00023172"/>
    </source>
</evidence>
<reference evidence="9 10" key="1">
    <citation type="submission" date="2016-10" db="EMBL/GenBank/DDBJ databases">
        <authorList>
            <person name="de Groot N.N."/>
        </authorList>
    </citation>
    <scope>NUCLEOTIDE SEQUENCE [LARGE SCALE GENOMIC DNA]</scope>
    <source>
        <strain evidence="9 10">JCM 19513</strain>
    </source>
</reference>
<feature type="compositionally biased region" description="Basic residues" evidence="6">
    <location>
        <begin position="336"/>
        <end position="347"/>
    </location>
</feature>
<keyword evidence="10" id="KW-1185">Reference proteome</keyword>
<dbReference type="InterPro" id="IPR013762">
    <property type="entry name" value="Integrase-like_cat_sf"/>
</dbReference>
<evidence type="ECO:0000256" key="3">
    <source>
        <dbReference type="ARBA" id="ARBA00023125"/>
    </source>
</evidence>
<dbReference type="GO" id="GO:0006310">
    <property type="term" value="P:DNA recombination"/>
    <property type="evidence" value="ECO:0007669"/>
    <property type="project" value="UniProtKB-KW"/>
</dbReference>
<dbReference type="Gene3D" id="1.10.150.130">
    <property type="match status" value="1"/>
</dbReference>
<keyword evidence="4" id="KW-0233">DNA recombination</keyword>
<dbReference type="PANTHER" id="PTHR30349:SF81">
    <property type="entry name" value="TYROSINE RECOMBINASE XERC"/>
    <property type="match status" value="1"/>
</dbReference>
<organism evidence="9 10">
    <name type="scientific">Atopomonas hussainii</name>
    <dbReference type="NCBI Taxonomy" id="1429083"/>
    <lineage>
        <taxon>Bacteria</taxon>
        <taxon>Pseudomonadati</taxon>
        <taxon>Pseudomonadota</taxon>
        <taxon>Gammaproteobacteria</taxon>
        <taxon>Pseudomonadales</taxon>
        <taxon>Pseudomonadaceae</taxon>
        <taxon>Atopomonas</taxon>
    </lineage>
</organism>
<keyword evidence="3 5" id="KW-0238">DNA-binding</keyword>
<evidence type="ECO:0000313" key="9">
    <source>
        <dbReference type="EMBL" id="SEK72558.1"/>
    </source>
</evidence>